<evidence type="ECO:0000313" key="1">
    <source>
        <dbReference type="EMBL" id="GAM12437.1"/>
    </source>
</evidence>
<protein>
    <submittedName>
        <fullName evidence="1">Uncharacterized protein</fullName>
    </submittedName>
</protein>
<keyword evidence="2" id="KW-1185">Reference proteome</keyword>
<evidence type="ECO:0000313" key="2">
    <source>
        <dbReference type="Proteomes" id="UP000031014"/>
    </source>
</evidence>
<dbReference type="AlphaFoldDB" id="A0A0A8X0B3"/>
<comment type="caution">
    <text evidence="1">The sequence shown here is derived from an EMBL/GenBank/DDBJ whole genome shotgun (WGS) entry which is preliminary data.</text>
</comment>
<gene>
    <name evidence="1" type="ORF">SAMD00020551_0571</name>
</gene>
<dbReference type="EMBL" id="BASE01000012">
    <property type="protein sequence ID" value="GAM12437.1"/>
    <property type="molecule type" value="Genomic_DNA"/>
</dbReference>
<dbReference type="OrthoDB" id="2972407at2"/>
<reference evidence="1 2" key="1">
    <citation type="submission" date="2013-06" db="EMBL/GenBank/DDBJ databases">
        <title>Whole genome shotgun sequence of Bacillus selenatarsenatis SF-1.</title>
        <authorList>
            <person name="Kuroda M."/>
            <person name="Sei K."/>
            <person name="Yamashita M."/>
            <person name="Ike M."/>
        </authorList>
    </citation>
    <scope>NUCLEOTIDE SEQUENCE [LARGE SCALE GENOMIC DNA]</scope>
    <source>
        <strain evidence="1 2">SF-1</strain>
    </source>
</reference>
<sequence>MGIFKEILADNKKFKAVILKSEKTYEIQLFKYFPECVDEEGDTWEEFWQEITYTKTITDTEQNAIKLAKEELSLLK</sequence>
<name>A0A0A8X0B3_MESS1</name>
<organism evidence="1 2">
    <name type="scientific">Mesobacillus selenatarsenatis (strain DSM 18680 / JCM 14380 / FERM P-15431 / SF-1)</name>
    <dbReference type="NCBI Taxonomy" id="1321606"/>
    <lineage>
        <taxon>Bacteria</taxon>
        <taxon>Bacillati</taxon>
        <taxon>Bacillota</taxon>
        <taxon>Bacilli</taxon>
        <taxon>Bacillales</taxon>
        <taxon>Bacillaceae</taxon>
        <taxon>Mesobacillus</taxon>
    </lineage>
</organism>
<proteinExistence type="predicted"/>
<dbReference type="Proteomes" id="UP000031014">
    <property type="component" value="Unassembled WGS sequence"/>
</dbReference>
<accession>A0A0A8X0B3</accession>
<dbReference type="RefSeq" id="WP_041964383.1">
    <property type="nucleotide sequence ID" value="NZ_BASE01000012.1"/>
</dbReference>